<evidence type="ECO:0000313" key="3">
    <source>
        <dbReference type="EMBL" id="MBB5199982.1"/>
    </source>
</evidence>
<accession>A0A840RS43</accession>
<dbReference type="InterPro" id="IPR006976">
    <property type="entry name" value="VanZ-like"/>
</dbReference>
<keyword evidence="4" id="KW-1185">Reference proteome</keyword>
<keyword evidence="1" id="KW-0812">Transmembrane</keyword>
<keyword evidence="1" id="KW-1133">Transmembrane helix</keyword>
<dbReference type="EMBL" id="JACHHQ010000003">
    <property type="protein sequence ID" value="MBB5199982.1"/>
    <property type="molecule type" value="Genomic_DNA"/>
</dbReference>
<dbReference type="RefSeq" id="WP_168056323.1">
    <property type="nucleotide sequence ID" value="NZ_JAAOZT010000009.1"/>
</dbReference>
<feature type="transmembrane region" description="Helical" evidence="1">
    <location>
        <begin position="254"/>
        <end position="276"/>
    </location>
</feature>
<organism evidence="3 4">
    <name type="scientific">Glaciimonas immobilis</name>
    <dbReference type="NCBI Taxonomy" id="728004"/>
    <lineage>
        <taxon>Bacteria</taxon>
        <taxon>Pseudomonadati</taxon>
        <taxon>Pseudomonadota</taxon>
        <taxon>Betaproteobacteria</taxon>
        <taxon>Burkholderiales</taxon>
        <taxon>Oxalobacteraceae</taxon>
        <taxon>Glaciimonas</taxon>
    </lineage>
</organism>
<feature type="domain" description="VanZ-like" evidence="2">
    <location>
        <begin position="25"/>
        <end position="138"/>
    </location>
</feature>
<evidence type="ECO:0000256" key="1">
    <source>
        <dbReference type="SAM" id="Phobius"/>
    </source>
</evidence>
<feature type="transmembrane region" description="Helical" evidence="1">
    <location>
        <begin position="282"/>
        <end position="306"/>
    </location>
</feature>
<protein>
    <submittedName>
        <fullName evidence="3">VanZ family protein</fullName>
    </submittedName>
</protein>
<feature type="transmembrane region" description="Helical" evidence="1">
    <location>
        <begin position="19"/>
        <end position="39"/>
    </location>
</feature>
<keyword evidence="1" id="KW-0472">Membrane</keyword>
<evidence type="ECO:0000313" key="4">
    <source>
        <dbReference type="Proteomes" id="UP000571084"/>
    </source>
</evidence>
<feature type="transmembrane region" description="Helical" evidence="1">
    <location>
        <begin position="313"/>
        <end position="330"/>
    </location>
</feature>
<dbReference type="Proteomes" id="UP000571084">
    <property type="component" value="Unassembled WGS sequence"/>
</dbReference>
<comment type="caution">
    <text evidence="3">The sequence shown here is derived from an EMBL/GenBank/DDBJ whole genome shotgun (WGS) entry which is preliminary data.</text>
</comment>
<feature type="transmembrane region" description="Helical" evidence="1">
    <location>
        <begin position="167"/>
        <end position="186"/>
    </location>
</feature>
<feature type="transmembrane region" description="Helical" evidence="1">
    <location>
        <begin position="222"/>
        <end position="247"/>
    </location>
</feature>
<reference evidence="3 4" key="1">
    <citation type="submission" date="2020-08" db="EMBL/GenBank/DDBJ databases">
        <title>Genomic Encyclopedia of Type Strains, Phase IV (KMG-IV): sequencing the most valuable type-strain genomes for metagenomic binning, comparative biology and taxonomic classification.</title>
        <authorList>
            <person name="Goeker M."/>
        </authorList>
    </citation>
    <scope>NUCLEOTIDE SEQUENCE [LARGE SCALE GENOMIC DNA]</scope>
    <source>
        <strain evidence="3 4">DSM 23240</strain>
    </source>
</reference>
<dbReference type="Pfam" id="PF04892">
    <property type="entry name" value="VanZ"/>
    <property type="match status" value="1"/>
</dbReference>
<feature type="transmembrane region" description="Helical" evidence="1">
    <location>
        <begin position="90"/>
        <end position="108"/>
    </location>
</feature>
<feature type="transmembrane region" description="Helical" evidence="1">
    <location>
        <begin position="59"/>
        <end position="83"/>
    </location>
</feature>
<proteinExistence type="predicted"/>
<evidence type="ECO:0000259" key="2">
    <source>
        <dbReference type="Pfam" id="PF04892"/>
    </source>
</evidence>
<feature type="transmembrane region" description="Helical" evidence="1">
    <location>
        <begin position="350"/>
        <end position="370"/>
    </location>
</feature>
<feature type="transmembrane region" description="Helical" evidence="1">
    <location>
        <begin position="128"/>
        <end position="146"/>
    </location>
</feature>
<dbReference type="AlphaFoldDB" id="A0A840RS43"/>
<name>A0A840RS43_9BURK</name>
<gene>
    <name evidence="3" type="ORF">HNR39_001814</name>
</gene>
<sequence>MTGSTSAAERRSASHSSSFARVSLLIYLLLIIYASWYPFSGWRDVGLTPWAFLLAPLPHYWTVFDVWTNVVGYMPLGLLTVLVLPRRIPLLVTILLVTVGGVLFSGLMEAVQTYLPTRVSSNLDLLTNSIGALLGSITGAVIRYRFGPQSKLLLLRDHWFNREASHGMVMVALWPLAQIAPLNHLFGFGQVTSMLSTWLSDWFAEPMDLAAMMTDDVQLSAVQYWMTETVISACGLIAAGLTLLILLRKKAPRITLVILMIMLTLAVKTFASALLFTPDNMLIWMTPGAVTGLLIGTVVLIALGFARRRLQRWVAAVAVIVSLTVVNVVPDNPYFIETVQTWSLGKFLNFNGAAQFLALLWPFFTLWFLFHPMHRAKKIDSGV</sequence>